<sequence>MRIGLTGGIGSGKSTVARCLVELGAAHIDTDAISRALTAAGGAAMPAIVAAFGAPAQAPDGALDRAFMRELAFRDPEARKRLESILHPMIGDETRRLEALAAGRPWIVFDVPLLVESGRWRQRVDRVLVVDCDPETQVQRVMARNGWTRDAVLAVLAQQATRAQRRAAADAVIVNEGLALDALAHEVRQVAAHWRPTAS</sequence>
<evidence type="ECO:0000313" key="8">
    <source>
        <dbReference type="Proteomes" id="UP001238603"/>
    </source>
</evidence>
<dbReference type="SUPFAM" id="SSF52540">
    <property type="entry name" value="P-loop containing nucleoside triphosphate hydrolases"/>
    <property type="match status" value="1"/>
</dbReference>
<dbReference type="NCBIfam" id="TIGR00152">
    <property type="entry name" value="dephospho-CoA kinase"/>
    <property type="match status" value="1"/>
</dbReference>
<protein>
    <recommendedName>
        <fullName evidence="5 6">Dephospho-CoA kinase</fullName>
        <ecNumber evidence="5 6">2.7.1.24</ecNumber>
    </recommendedName>
    <alternativeName>
        <fullName evidence="5">Dephosphocoenzyme A kinase</fullName>
    </alternativeName>
</protein>
<evidence type="ECO:0000256" key="1">
    <source>
        <dbReference type="ARBA" id="ARBA00009018"/>
    </source>
</evidence>
<dbReference type="RefSeq" id="WP_285982782.1">
    <property type="nucleotide sequence ID" value="NZ_JASVDS010000003.1"/>
</dbReference>
<dbReference type="EMBL" id="JASVDS010000003">
    <property type="protein sequence ID" value="MDL5032698.1"/>
    <property type="molecule type" value="Genomic_DNA"/>
</dbReference>
<evidence type="ECO:0000313" key="7">
    <source>
        <dbReference type="EMBL" id="MDL5032698.1"/>
    </source>
</evidence>
<dbReference type="Gene3D" id="3.40.50.300">
    <property type="entry name" value="P-loop containing nucleotide triphosphate hydrolases"/>
    <property type="match status" value="1"/>
</dbReference>
<comment type="caution">
    <text evidence="7">The sequence shown here is derived from an EMBL/GenBank/DDBJ whole genome shotgun (WGS) entry which is preliminary data.</text>
</comment>
<keyword evidence="4 5" id="KW-0173">Coenzyme A biosynthesis</keyword>
<evidence type="ECO:0000256" key="2">
    <source>
        <dbReference type="ARBA" id="ARBA00022741"/>
    </source>
</evidence>
<keyword evidence="5 7" id="KW-0808">Transferase</keyword>
<dbReference type="PROSITE" id="PS51219">
    <property type="entry name" value="DPCK"/>
    <property type="match status" value="1"/>
</dbReference>
<dbReference type="PANTHER" id="PTHR10695">
    <property type="entry name" value="DEPHOSPHO-COA KINASE-RELATED"/>
    <property type="match status" value="1"/>
</dbReference>
<comment type="similarity">
    <text evidence="1 5">Belongs to the CoaE family.</text>
</comment>
<name>A0ABT7LIK3_9BURK</name>
<dbReference type="EC" id="2.7.1.24" evidence="5 6"/>
<accession>A0ABT7LIK3</accession>
<comment type="function">
    <text evidence="5">Catalyzes the phosphorylation of the 3'-hydroxyl group of dephosphocoenzyme A to form coenzyme A.</text>
</comment>
<evidence type="ECO:0000256" key="4">
    <source>
        <dbReference type="ARBA" id="ARBA00022993"/>
    </source>
</evidence>
<dbReference type="Proteomes" id="UP001238603">
    <property type="component" value="Unassembled WGS sequence"/>
</dbReference>
<dbReference type="PANTHER" id="PTHR10695:SF46">
    <property type="entry name" value="BIFUNCTIONAL COENZYME A SYNTHASE-RELATED"/>
    <property type="match status" value="1"/>
</dbReference>
<keyword evidence="3 5" id="KW-0067">ATP-binding</keyword>
<keyword evidence="5" id="KW-0963">Cytoplasm</keyword>
<dbReference type="CDD" id="cd02022">
    <property type="entry name" value="DPCK"/>
    <property type="match status" value="1"/>
</dbReference>
<feature type="binding site" evidence="5">
    <location>
        <begin position="10"/>
        <end position="15"/>
    </location>
    <ligand>
        <name>ATP</name>
        <dbReference type="ChEBI" id="CHEBI:30616"/>
    </ligand>
</feature>
<comment type="catalytic activity">
    <reaction evidence="5">
        <text>3'-dephospho-CoA + ATP = ADP + CoA + H(+)</text>
        <dbReference type="Rhea" id="RHEA:18245"/>
        <dbReference type="ChEBI" id="CHEBI:15378"/>
        <dbReference type="ChEBI" id="CHEBI:30616"/>
        <dbReference type="ChEBI" id="CHEBI:57287"/>
        <dbReference type="ChEBI" id="CHEBI:57328"/>
        <dbReference type="ChEBI" id="CHEBI:456216"/>
        <dbReference type="EC" id="2.7.1.24"/>
    </reaction>
</comment>
<evidence type="ECO:0000256" key="5">
    <source>
        <dbReference type="HAMAP-Rule" id="MF_00376"/>
    </source>
</evidence>
<reference evidence="7 8" key="1">
    <citation type="submission" date="2023-06" db="EMBL/GenBank/DDBJ databases">
        <title>Pelomonas sp. APW6 16S ribosomal RNA gene genome sequencing and assembly.</title>
        <authorList>
            <person name="Woo H."/>
        </authorList>
    </citation>
    <scope>NUCLEOTIDE SEQUENCE [LARGE SCALE GENOMIC DNA]</scope>
    <source>
        <strain evidence="7 8">APW6</strain>
    </source>
</reference>
<proteinExistence type="inferred from homology"/>
<comment type="pathway">
    <text evidence="5">Cofactor biosynthesis; coenzyme A biosynthesis; CoA from (R)-pantothenate: step 5/5.</text>
</comment>
<gene>
    <name evidence="5 7" type="primary">coaE</name>
    <name evidence="7" type="ORF">QRD43_12355</name>
</gene>
<comment type="subcellular location">
    <subcellularLocation>
        <location evidence="5">Cytoplasm</location>
    </subcellularLocation>
</comment>
<organism evidence="7 8">
    <name type="scientific">Roseateles subflavus</name>
    <dbReference type="NCBI Taxonomy" id="3053353"/>
    <lineage>
        <taxon>Bacteria</taxon>
        <taxon>Pseudomonadati</taxon>
        <taxon>Pseudomonadota</taxon>
        <taxon>Betaproteobacteria</taxon>
        <taxon>Burkholderiales</taxon>
        <taxon>Sphaerotilaceae</taxon>
        <taxon>Roseateles</taxon>
    </lineage>
</organism>
<dbReference type="HAMAP" id="MF_00376">
    <property type="entry name" value="Dephospho_CoA_kinase"/>
    <property type="match status" value="1"/>
</dbReference>
<evidence type="ECO:0000256" key="6">
    <source>
        <dbReference type="NCBIfam" id="TIGR00152"/>
    </source>
</evidence>
<dbReference type="GO" id="GO:0004140">
    <property type="term" value="F:dephospho-CoA kinase activity"/>
    <property type="evidence" value="ECO:0007669"/>
    <property type="project" value="UniProtKB-EC"/>
</dbReference>
<keyword evidence="2 5" id="KW-0547">Nucleotide-binding</keyword>
<keyword evidence="8" id="KW-1185">Reference proteome</keyword>
<evidence type="ECO:0000256" key="3">
    <source>
        <dbReference type="ARBA" id="ARBA00022840"/>
    </source>
</evidence>
<dbReference type="Pfam" id="PF01121">
    <property type="entry name" value="CoaE"/>
    <property type="match status" value="1"/>
</dbReference>
<dbReference type="InterPro" id="IPR001977">
    <property type="entry name" value="Depp_CoAkinase"/>
</dbReference>
<dbReference type="InterPro" id="IPR027417">
    <property type="entry name" value="P-loop_NTPase"/>
</dbReference>
<keyword evidence="5 7" id="KW-0418">Kinase</keyword>